<evidence type="ECO:0000313" key="3">
    <source>
        <dbReference type="Proteomes" id="UP001140293"/>
    </source>
</evidence>
<sequence>MTNDRTKQLAPTEAFAADDESDSEHETSEDQQPSGRQDRKRDLAGDGAVTEDVIDEQRG</sequence>
<accession>A0A9X3BYI7</accession>
<keyword evidence="3" id="KW-1185">Reference proteome</keyword>
<reference evidence="2" key="2">
    <citation type="journal article" date="2022" name="BMC Genomics">
        <title>Comparative genome analysis of mycobacteria focusing on tRNA and non-coding RNA.</title>
        <authorList>
            <person name="Behra P.R.K."/>
            <person name="Pettersson B.M.F."/>
            <person name="Ramesh M."/>
            <person name="Das S."/>
            <person name="Dasgupta S."/>
            <person name="Kirsebom L.A."/>
        </authorList>
    </citation>
    <scope>NUCLEOTIDE SEQUENCE</scope>
    <source>
        <strain evidence="2">DSM 44615</strain>
    </source>
</reference>
<gene>
    <name evidence="2" type="ORF">H7I41_19380</name>
</gene>
<dbReference type="AlphaFoldDB" id="A0A9X3BYI7"/>
<feature type="region of interest" description="Disordered" evidence="1">
    <location>
        <begin position="1"/>
        <end position="59"/>
    </location>
</feature>
<reference evidence="2" key="1">
    <citation type="submission" date="2020-07" db="EMBL/GenBank/DDBJ databases">
        <authorList>
            <person name="Pettersson B.M.F."/>
            <person name="Behra P.R.K."/>
            <person name="Ramesh M."/>
            <person name="Das S."/>
            <person name="Dasgupta S."/>
            <person name="Kirsebom L.A."/>
        </authorList>
    </citation>
    <scope>NUCLEOTIDE SEQUENCE</scope>
    <source>
        <strain evidence="2">DSM 44615</strain>
    </source>
</reference>
<feature type="compositionally biased region" description="Acidic residues" evidence="1">
    <location>
        <begin position="16"/>
        <end position="29"/>
    </location>
</feature>
<name>A0A9X3BYI7_9MYCO</name>
<dbReference type="EMBL" id="JACKSJ010000159">
    <property type="protein sequence ID" value="MCV7172082.1"/>
    <property type="molecule type" value="Genomic_DNA"/>
</dbReference>
<organism evidence="2 3">
    <name type="scientific">[Mycobacterium] manitobense</name>
    <dbReference type="NCBI Taxonomy" id="190147"/>
    <lineage>
        <taxon>Bacteria</taxon>
        <taxon>Bacillati</taxon>
        <taxon>Actinomycetota</taxon>
        <taxon>Actinomycetes</taxon>
        <taxon>Mycobacteriales</taxon>
        <taxon>Mycobacteriaceae</taxon>
        <taxon>Mycolicibacterium</taxon>
    </lineage>
</organism>
<evidence type="ECO:0000256" key="1">
    <source>
        <dbReference type="SAM" id="MobiDB-lite"/>
    </source>
</evidence>
<proteinExistence type="predicted"/>
<protein>
    <submittedName>
        <fullName evidence="2">Uncharacterized protein</fullName>
    </submittedName>
</protein>
<comment type="caution">
    <text evidence="2">The sequence shown here is derived from an EMBL/GenBank/DDBJ whole genome shotgun (WGS) entry which is preliminary data.</text>
</comment>
<evidence type="ECO:0000313" key="2">
    <source>
        <dbReference type="EMBL" id="MCV7172082.1"/>
    </source>
</evidence>
<dbReference type="RefSeq" id="WP_264014261.1">
    <property type="nucleotide sequence ID" value="NZ_JACKSJ010000159.1"/>
</dbReference>
<dbReference type="Proteomes" id="UP001140293">
    <property type="component" value="Unassembled WGS sequence"/>
</dbReference>